<accession>U4L5M8</accession>
<reference evidence="1 2" key="1">
    <citation type="journal article" date="2013" name="PLoS Genet.">
        <title>The genome and development-dependent transcriptomes of Pyronema confluens: a window into fungal evolution.</title>
        <authorList>
            <person name="Traeger S."/>
            <person name="Altegoer F."/>
            <person name="Freitag M."/>
            <person name="Gabaldon T."/>
            <person name="Kempken F."/>
            <person name="Kumar A."/>
            <person name="Marcet-Houben M."/>
            <person name="Poggeler S."/>
            <person name="Stajich J.E."/>
            <person name="Nowrousian M."/>
        </authorList>
    </citation>
    <scope>NUCLEOTIDE SEQUENCE [LARGE SCALE GENOMIC DNA]</scope>
    <source>
        <strain evidence="2">CBS 100304</strain>
        <tissue evidence="1">Vegetative mycelium</tissue>
    </source>
</reference>
<evidence type="ECO:0000313" key="1">
    <source>
        <dbReference type="EMBL" id="CCX12357.1"/>
    </source>
</evidence>
<dbReference type="OrthoDB" id="2322999at2759"/>
<organism evidence="1 2">
    <name type="scientific">Pyronema omphalodes (strain CBS 100304)</name>
    <name type="common">Pyronema confluens</name>
    <dbReference type="NCBI Taxonomy" id="1076935"/>
    <lineage>
        <taxon>Eukaryota</taxon>
        <taxon>Fungi</taxon>
        <taxon>Dikarya</taxon>
        <taxon>Ascomycota</taxon>
        <taxon>Pezizomycotina</taxon>
        <taxon>Pezizomycetes</taxon>
        <taxon>Pezizales</taxon>
        <taxon>Pyronemataceae</taxon>
        <taxon>Pyronema</taxon>
    </lineage>
</organism>
<gene>
    <name evidence="1" type="ORF">PCON_11951</name>
</gene>
<proteinExistence type="predicted"/>
<evidence type="ECO:0000313" key="2">
    <source>
        <dbReference type="Proteomes" id="UP000018144"/>
    </source>
</evidence>
<dbReference type="Proteomes" id="UP000018144">
    <property type="component" value="Unassembled WGS sequence"/>
</dbReference>
<name>U4L5M8_PYROM</name>
<protein>
    <submittedName>
        <fullName evidence="1">Uncharacterized protein</fullName>
    </submittedName>
</protein>
<dbReference type="STRING" id="1076935.U4L5M8"/>
<dbReference type="eggNOG" id="ENOG502SPRM">
    <property type="taxonomic scope" value="Eukaryota"/>
</dbReference>
<dbReference type="AlphaFoldDB" id="U4L5M8"/>
<keyword evidence="2" id="KW-1185">Reference proteome</keyword>
<sequence>MRVINLRRLKCLKKTCQNSGTCLSRVKINFVNYRGIFRRYSMHSTLGVILLHRHFLLNQDEKLIEYPGVSTPWTVGISSSSIVGGRITPRCWSISSDKQLQPTEFRFVIPGDDLFEPDFPEDFIDDFYGFLLRRGLAALMGLTMFNATDAISGNREVERTIRRISVTIPVQEAQFEGVEAAWTFGCQENLSDSQFLNARVWWVCQECKPASD</sequence>
<dbReference type="EMBL" id="HF935700">
    <property type="protein sequence ID" value="CCX12357.1"/>
    <property type="molecule type" value="Genomic_DNA"/>
</dbReference>